<dbReference type="FunCoup" id="E0VFJ0">
    <property type="interactions" value="1755"/>
</dbReference>
<feature type="region of interest" description="Disordered" evidence="1">
    <location>
        <begin position="358"/>
        <end position="458"/>
    </location>
</feature>
<dbReference type="PANTHER" id="PTHR12436">
    <property type="entry name" value="80 KDA MCM3-ASSOCIATED PROTEIN"/>
    <property type="match status" value="1"/>
</dbReference>
<dbReference type="Pfam" id="PF03399">
    <property type="entry name" value="SAC3_GANP"/>
    <property type="match status" value="1"/>
</dbReference>
<organism>
    <name type="scientific">Pediculus humanus subsp. corporis</name>
    <name type="common">Body louse</name>
    <dbReference type="NCBI Taxonomy" id="121224"/>
    <lineage>
        <taxon>Eukaryota</taxon>
        <taxon>Metazoa</taxon>
        <taxon>Ecdysozoa</taxon>
        <taxon>Arthropoda</taxon>
        <taxon>Hexapoda</taxon>
        <taxon>Insecta</taxon>
        <taxon>Pterygota</taxon>
        <taxon>Neoptera</taxon>
        <taxon>Paraneoptera</taxon>
        <taxon>Psocodea</taxon>
        <taxon>Troctomorpha</taxon>
        <taxon>Phthiraptera</taxon>
        <taxon>Anoplura</taxon>
        <taxon>Pediculidae</taxon>
        <taxon>Pediculus</taxon>
    </lineage>
</organism>
<protein>
    <submittedName>
        <fullName evidence="3 4">Leukocyte receptor cluster LRC, putative</fullName>
    </submittedName>
</protein>
<dbReference type="RefSeq" id="XP_002424884.1">
    <property type="nucleotide sequence ID" value="XM_002424839.1"/>
</dbReference>
<feature type="compositionally biased region" description="Polar residues" evidence="1">
    <location>
        <begin position="206"/>
        <end position="218"/>
    </location>
</feature>
<accession>E0VFJ0</accession>
<proteinExistence type="predicted"/>
<name>E0VFJ0_PEDHC</name>
<gene>
    <name evidence="4" type="primary">8236536</name>
    <name evidence="3" type="ORF">Phum_PHUM158030</name>
</gene>
<dbReference type="InterPro" id="IPR005062">
    <property type="entry name" value="SAC3/GANP/THP3_conserved"/>
</dbReference>
<dbReference type="GeneID" id="8236536"/>
<dbReference type="InterPro" id="IPR045107">
    <property type="entry name" value="SAC3/GANP/THP3"/>
</dbReference>
<feature type="compositionally biased region" description="Basic residues" evidence="1">
    <location>
        <begin position="359"/>
        <end position="374"/>
    </location>
</feature>
<evidence type="ECO:0000313" key="3">
    <source>
        <dbReference type="EMBL" id="EEB12146.1"/>
    </source>
</evidence>
<dbReference type="eggNOG" id="KOG1861">
    <property type="taxonomic scope" value="Eukaryota"/>
</dbReference>
<feature type="compositionally biased region" description="Pro residues" evidence="1">
    <location>
        <begin position="145"/>
        <end position="159"/>
    </location>
</feature>
<dbReference type="KEGG" id="phu:Phum_PHUM158030"/>
<feature type="compositionally biased region" description="Low complexity" evidence="1">
    <location>
        <begin position="160"/>
        <end position="174"/>
    </location>
</feature>
<feature type="compositionally biased region" description="Polar residues" evidence="1">
    <location>
        <begin position="14"/>
        <end position="26"/>
    </location>
</feature>
<keyword evidence="3" id="KW-0675">Receptor</keyword>
<feature type="domain" description="SAC3/GANP/THP3 conserved" evidence="2">
    <location>
        <begin position="538"/>
        <end position="720"/>
    </location>
</feature>
<dbReference type="CTD" id="8236536"/>
<dbReference type="STRING" id="121224.E0VFJ0"/>
<dbReference type="HOGENOM" id="CLU_014160_2_1_1"/>
<reference evidence="4" key="3">
    <citation type="submission" date="2021-02" db="UniProtKB">
        <authorList>
            <consortium name="EnsemblMetazoa"/>
        </authorList>
    </citation>
    <scope>IDENTIFICATION</scope>
    <source>
        <strain evidence="4">USDA</strain>
    </source>
</reference>
<dbReference type="AlphaFoldDB" id="E0VFJ0"/>
<sequence>MNDKLPQSQPPPTQNVGTSHWPQQWPNIQNPFVQQRPYAYWPHWGHYSMNMTPPNNMMPHPPIPFQSMNVPNFGFQSQMNFNNNPSTVTDNCNGKVNTNKINAPTSEMSMSVDNPPLPDINADKKSVSNNDSLKSLENPDKIPLPDGPPPSNKAFPPLPTTNNSNLNPPFFNSNSQPIKFNLNQSNKTFTPFNLTNKKKRNKNKNQTANPFGNNAQNSLAPPLPPNKPKNVAIDTAMEQDNVDKLNTTVEKEIKSPSQIMQNQQSSHDDWPPSLLEYIKRCYLKCESSIDKDQVGIILKGKITSAMSSNTLFTKNWDAEPLPNLRGKAVDTNQPPHMTNNVNNLNFRGRNKYIESIRNRLGKNRNYRTPHKRSLSKSPTIKSKSKSKSRSNSTSRSRSRSKSPSRSRSHSKSTSPVSRRRRKNSDSDSSNENTKIYLKPKPDKKNTRKSKKKQKRQGAFYSNITFGEAESASTERLQQRAARFKEMLEGPKSIKKPVIIASSVNTIAYEDTEGDFEFNDLHIVGTCQDLEKPFLRLTSAPDASQVRPNDILEKSLLLIKSKWIENADYRYTCEQLKSIRQDLTVQGIRNDFTVKVYETHARICLEKGDPEEFNQCQTQLRMLYTDLGGENKFEFVAYRILYYIYTKNTLDLTISIGSLSKEEKEDECVKHALQVSHAWCMNNYHRFFWLYQRSPKMSSYLIDWFIERERKSALKTMIKATLISVYLAYQIGKKKKKNESGFTAVRLMHFVSVSKKLKHEFFFFFGGGGCFGVLRSKQTHNIDKFKFKYFFLY</sequence>
<dbReference type="PANTHER" id="PTHR12436:SF4">
    <property type="entry name" value="LEUKOCYTE RECEPTOR CLUSTER MEMBER 8"/>
    <property type="match status" value="1"/>
</dbReference>
<dbReference type="Proteomes" id="UP000009046">
    <property type="component" value="Unassembled WGS sequence"/>
</dbReference>
<dbReference type="VEuPathDB" id="VectorBase:PHUM158030"/>
<feature type="compositionally biased region" description="Polar residues" evidence="1">
    <location>
        <begin position="87"/>
        <end position="112"/>
    </location>
</feature>
<dbReference type="EMBL" id="DS235113">
    <property type="protein sequence ID" value="EEB12146.1"/>
    <property type="molecule type" value="Genomic_DNA"/>
</dbReference>
<evidence type="ECO:0000256" key="1">
    <source>
        <dbReference type="SAM" id="MobiDB-lite"/>
    </source>
</evidence>
<feature type="region of interest" description="Disordered" evidence="1">
    <location>
        <begin position="1"/>
        <end position="26"/>
    </location>
</feature>
<keyword evidence="5" id="KW-1185">Reference proteome</keyword>
<dbReference type="InParanoid" id="E0VFJ0"/>
<feature type="region of interest" description="Disordered" evidence="1">
    <location>
        <begin position="186"/>
        <end position="228"/>
    </location>
</feature>
<reference evidence="3" key="1">
    <citation type="submission" date="2007-04" db="EMBL/GenBank/DDBJ databases">
        <title>Annotation of Pediculus humanus corporis strain USDA.</title>
        <authorList>
            <person name="Kirkness E."/>
            <person name="Hannick L."/>
            <person name="Hass B."/>
            <person name="Bruggner R."/>
            <person name="Lawson D."/>
            <person name="Bidwell S."/>
            <person name="Joardar V."/>
            <person name="Caler E."/>
            <person name="Walenz B."/>
            <person name="Inman J."/>
            <person name="Schobel S."/>
            <person name="Galinsky K."/>
            <person name="Amedeo P."/>
            <person name="Strausberg R."/>
        </authorList>
    </citation>
    <scope>NUCLEOTIDE SEQUENCE</scope>
    <source>
        <strain evidence="3">USDA</strain>
    </source>
</reference>
<evidence type="ECO:0000259" key="2">
    <source>
        <dbReference type="Pfam" id="PF03399"/>
    </source>
</evidence>
<feature type="region of interest" description="Disordered" evidence="1">
    <location>
        <begin position="87"/>
        <end position="174"/>
    </location>
</feature>
<evidence type="ECO:0000313" key="4">
    <source>
        <dbReference type="EnsemblMetazoa" id="PHUM158030-PA"/>
    </source>
</evidence>
<dbReference type="EMBL" id="AAZO01001846">
    <property type="status" value="NOT_ANNOTATED_CDS"/>
    <property type="molecule type" value="Genomic_DNA"/>
</dbReference>
<dbReference type="OrthoDB" id="199574at2759"/>
<feature type="compositionally biased region" description="Basic residues" evidence="1">
    <location>
        <begin position="445"/>
        <end position="455"/>
    </location>
</feature>
<feature type="compositionally biased region" description="Basic residues" evidence="1">
    <location>
        <begin position="396"/>
        <end position="410"/>
    </location>
</feature>
<dbReference type="GO" id="GO:0005634">
    <property type="term" value="C:nucleus"/>
    <property type="evidence" value="ECO:0007669"/>
    <property type="project" value="TreeGrafter"/>
</dbReference>
<evidence type="ECO:0000313" key="5">
    <source>
        <dbReference type="Proteomes" id="UP000009046"/>
    </source>
</evidence>
<dbReference type="EnsemblMetazoa" id="PHUM158030-RA">
    <property type="protein sequence ID" value="PHUM158030-PA"/>
    <property type="gene ID" value="PHUM158030"/>
</dbReference>
<dbReference type="Gene3D" id="1.25.40.990">
    <property type="match status" value="1"/>
</dbReference>
<reference evidence="3" key="2">
    <citation type="submission" date="2007-04" db="EMBL/GenBank/DDBJ databases">
        <title>The genome of the human body louse.</title>
        <authorList>
            <consortium name="The Human Body Louse Genome Consortium"/>
            <person name="Kirkness E."/>
            <person name="Walenz B."/>
            <person name="Hass B."/>
            <person name="Bruggner R."/>
            <person name="Strausberg R."/>
        </authorList>
    </citation>
    <scope>NUCLEOTIDE SEQUENCE</scope>
    <source>
        <strain evidence="3">USDA</strain>
    </source>
</reference>